<sequence length="247" mass="25596">GKTNLFDITDKGAVADFWKDQAGDINMADPFPAFLEESGGRILGDIESAAGMISDFGDRYAEGEGVAGDLAAMQQGAQGAVGQIYGGELEDKFAGYNQDLANLYEGLKGINTGIASTTEGMLEGISGAGEKHAQSLYDAQMNKASLEGQRFQSENQALAEREGRYGGTRDAQMSGALAQRANIEDATNRGLGGLFGSYAGQGGGSNRSALARMMGAAGAQAMAEPVSQANLDYARKMEGLIPGAVEA</sequence>
<evidence type="ECO:0000313" key="1">
    <source>
        <dbReference type="EMBL" id="SVE15800.1"/>
    </source>
</evidence>
<accession>A0A383B7M1</accession>
<dbReference type="EMBL" id="UINC01198024">
    <property type="protein sequence ID" value="SVE15800.1"/>
    <property type="molecule type" value="Genomic_DNA"/>
</dbReference>
<name>A0A383B7M1_9ZZZZ</name>
<organism evidence="1">
    <name type="scientific">marine metagenome</name>
    <dbReference type="NCBI Taxonomy" id="408172"/>
    <lineage>
        <taxon>unclassified sequences</taxon>
        <taxon>metagenomes</taxon>
        <taxon>ecological metagenomes</taxon>
    </lineage>
</organism>
<proteinExistence type="predicted"/>
<feature type="non-terminal residue" evidence="1">
    <location>
        <position position="1"/>
    </location>
</feature>
<gene>
    <name evidence="1" type="ORF">METZ01_LOCUS468654</name>
</gene>
<reference evidence="1" key="1">
    <citation type="submission" date="2018-05" db="EMBL/GenBank/DDBJ databases">
        <authorList>
            <person name="Lanie J.A."/>
            <person name="Ng W.-L."/>
            <person name="Kazmierczak K.M."/>
            <person name="Andrzejewski T.M."/>
            <person name="Davidsen T.M."/>
            <person name="Wayne K.J."/>
            <person name="Tettelin H."/>
            <person name="Glass J.I."/>
            <person name="Rusch D."/>
            <person name="Podicherti R."/>
            <person name="Tsui H.-C.T."/>
            <person name="Winkler M.E."/>
        </authorList>
    </citation>
    <scope>NUCLEOTIDE SEQUENCE</scope>
</reference>
<dbReference type="AlphaFoldDB" id="A0A383B7M1"/>
<feature type="non-terminal residue" evidence="1">
    <location>
        <position position="247"/>
    </location>
</feature>
<protein>
    <submittedName>
        <fullName evidence="1">Uncharacterized protein</fullName>
    </submittedName>
</protein>